<keyword evidence="12" id="KW-1185">Reference proteome</keyword>
<dbReference type="GO" id="GO:1990904">
    <property type="term" value="C:ribonucleoprotein complex"/>
    <property type="evidence" value="ECO:0007669"/>
    <property type="project" value="UniProtKB-KW"/>
</dbReference>
<dbReference type="RefSeq" id="WP_044635344.1">
    <property type="nucleotide sequence ID" value="NZ_CP007229.1"/>
</dbReference>
<dbReference type="PROSITE" id="PS00053">
    <property type="entry name" value="RIBOSOMAL_S8"/>
    <property type="match status" value="1"/>
</dbReference>
<name>A0AAJ5TCL4_9BACT</name>
<evidence type="ECO:0000256" key="5">
    <source>
        <dbReference type="ARBA" id="ARBA00023274"/>
    </source>
</evidence>
<evidence type="ECO:0000313" key="11">
    <source>
        <dbReference type="EMBL" id="VEU61525.1"/>
    </source>
</evidence>
<evidence type="ECO:0000256" key="4">
    <source>
        <dbReference type="ARBA" id="ARBA00022980"/>
    </source>
</evidence>
<dbReference type="Pfam" id="PF00410">
    <property type="entry name" value="Ribosomal_S8"/>
    <property type="match status" value="1"/>
</dbReference>
<dbReference type="FunFam" id="3.30.1490.10:FF:000001">
    <property type="entry name" value="30S ribosomal protein S8"/>
    <property type="match status" value="1"/>
</dbReference>
<evidence type="ECO:0000256" key="2">
    <source>
        <dbReference type="ARBA" id="ARBA00022730"/>
    </source>
</evidence>
<dbReference type="GO" id="GO:0005840">
    <property type="term" value="C:ribosome"/>
    <property type="evidence" value="ECO:0007669"/>
    <property type="project" value="UniProtKB-KW"/>
</dbReference>
<comment type="subunit">
    <text evidence="7 8">Part of the 30S ribosomal subunit. Contacts proteins S5 and S12.</text>
</comment>
<evidence type="ECO:0000256" key="3">
    <source>
        <dbReference type="ARBA" id="ARBA00022884"/>
    </source>
</evidence>
<keyword evidence="5 8" id="KW-0687">Ribonucleoprotein</keyword>
<keyword evidence="2 8" id="KW-0699">rRNA-binding</keyword>
<dbReference type="InterPro" id="IPR047863">
    <property type="entry name" value="Ribosomal_uS8_CS"/>
</dbReference>
<evidence type="ECO:0000256" key="1">
    <source>
        <dbReference type="ARBA" id="ARBA00006471"/>
    </source>
</evidence>
<comment type="similarity">
    <text evidence="1 8 9">Belongs to the universal ribosomal protein uS8 family.</text>
</comment>
<dbReference type="HAMAP" id="MF_01302_B">
    <property type="entry name" value="Ribosomal_uS8_B"/>
    <property type="match status" value="1"/>
</dbReference>
<gene>
    <name evidence="8 11" type="primary">rpsH</name>
    <name evidence="10" type="ORF">CSW10_01515</name>
    <name evidence="11" type="ORF">NCTC10125_00315</name>
</gene>
<evidence type="ECO:0000256" key="6">
    <source>
        <dbReference type="ARBA" id="ARBA00035258"/>
    </source>
</evidence>
<dbReference type="FunFam" id="3.30.1370.30:FF:000002">
    <property type="entry name" value="30S ribosomal protein S8"/>
    <property type="match status" value="1"/>
</dbReference>
<dbReference type="Gene3D" id="3.30.1490.10">
    <property type="match status" value="1"/>
</dbReference>
<dbReference type="AlphaFoldDB" id="A0AAJ5TCL4"/>
<dbReference type="GO" id="GO:0003735">
    <property type="term" value="F:structural constituent of ribosome"/>
    <property type="evidence" value="ECO:0007669"/>
    <property type="project" value="InterPro"/>
</dbReference>
<dbReference type="Proteomes" id="UP000224629">
    <property type="component" value="Chromosome"/>
</dbReference>
<proteinExistence type="inferred from homology"/>
<dbReference type="EMBL" id="LR214971">
    <property type="protein sequence ID" value="VEU61525.1"/>
    <property type="molecule type" value="Genomic_DNA"/>
</dbReference>
<evidence type="ECO:0000313" key="13">
    <source>
        <dbReference type="Proteomes" id="UP000289629"/>
    </source>
</evidence>
<dbReference type="Proteomes" id="UP000289629">
    <property type="component" value="Chromosome"/>
</dbReference>
<protein>
    <recommendedName>
        <fullName evidence="6 8">Small ribosomal subunit protein uS8</fullName>
    </recommendedName>
</protein>
<keyword evidence="4 8" id="KW-0689">Ribosomal protein</keyword>
<dbReference type="Gene3D" id="3.30.1370.30">
    <property type="match status" value="1"/>
</dbReference>
<dbReference type="GO" id="GO:0019843">
    <property type="term" value="F:rRNA binding"/>
    <property type="evidence" value="ECO:0007669"/>
    <property type="project" value="UniProtKB-UniRule"/>
</dbReference>
<evidence type="ECO:0000256" key="7">
    <source>
        <dbReference type="ARBA" id="ARBA00046740"/>
    </source>
</evidence>
<sequence>MAFITDPIADMLTRIRNATLRKHKQVSFQHSKTKQKMLEIIKDAGYIKDFIIEGDLKKTITVELKYKGNVSAISGLKRISKPSLRVYTTALKIPFVQSGFGIAILSTSKGLLTDSQARKENIGGEIIAYIW</sequence>
<reference evidence="11 13" key="2">
    <citation type="submission" date="2019-01" db="EMBL/GenBank/DDBJ databases">
        <authorList>
            <consortium name="Pathogen Informatics"/>
        </authorList>
    </citation>
    <scope>NUCLEOTIDE SEQUENCE [LARGE SCALE GENOMIC DNA]</scope>
    <source>
        <strain evidence="11 13">NCTC10125</strain>
    </source>
</reference>
<dbReference type="SUPFAM" id="SSF56047">
    <property type="entry name" value="Ribosomal protein S8"/>
    <property type="match status" value="1"/>
</dbReference>
<keyword evidence="3 8" id="KW-0694">RNA-binding</keyword>
<dbReference type="EMBL" id="CP024161">
    <property type="protein sequence ID" value="ATP59619.1"/>
    <property type="molecule type" value="Genomic_DNA"/>
</dbReference>
<accession>A0AAJ5TCL4</accession>
<reference evidence="10 12" key="1">
    <citation type="submission" date="2017-10" db="EMBL/GenBank/DDBJ databases">
        <title>Genome-wide analysis of the first isolated strain mycoplasma dispar GS01.</title>
        <authorList>
            <person name="Hao H."/>
            <person name="Chen S."/>
            <person name="Zhao P."/>
            <person name="Chu Y."/>
            <person name="Liu Y."/>
        </authorList>
    </citation>
    <scope>NUCLEOTIDE SEQUENCE [LARGE SCALE GENOMIC DNA]</scope>
    <source>
        <strain evidence="10 12">GS01</strain>
    </source>
</reference>
<evidence type="ECO:0000313" key="10">
    <source>
        <dbReference type="EMBL" id="ATP59619.1"/>
    </source>
</evidence>
<evidence type="ECO:0000313" key="12">
    <source>
        <dbReference type="Proteomes" id="UP000224629"/>
    </source>
</evidence>
<evidence type="ECO:0000256" key="9">
    <source>
        <dbReference type="RuleBase" id="RU003660"/>
    </source>
</evidence>
<dbReference type="PANTHER" id="PTHR11758">
    <property type="entry name" value="40S RIBOSOMAL PROTEIN S15A"/>
    <property type="match status" value="1"/>
</dbReference>
<dbReference type="InterPro" id="IPR035987">
    <property type="entry name" value="Ribosomal_uS8_sf"/>
</dbReference>
<dbReference type="GO" id="GO:0006412">
    <property type="term" value="P:translation"/>
    <property type="evidence" value="ECO:0007669"/>
    <property type="project" value="UniProtKB-UniRule"/>
</dbReference>
<evidence type="ECO:0000256" key="8">
    <source>
        <dbReference type="HAMAP-Rule" id="MF_01302"/>
    </source>
</evidence>
<comment type="function">
    <text evidence="8">One of the primary rRNA binding proteins, it binds directly to 16S rRNA central domain where it helps coordinate assembly of the platform of the 30S subunit.</text>
</comment>
<dbReference type="KEGG" id="mds:MDIS_01610"/>
<dbReference type="GO" id="GO:0005737">
    <property type="term" value="C:cytoplasm"/>
    <property type="evidence" value="ECO:0007669"/>
    <property type="project" value="UniProtKB-ARBA"/>
</dbReference>
<organism evidence="11 13">
    <name type="scientific">Mesomycoplasma dispar</name>
    <dbReference type="NCBI Taxonomy" id="86660"/>
    <lineage>
        <taxon>Bacteria</taxon>
        <taxon>Bacillati</taxon>
        <taxon>Mycoplasmatota</taxon>
        <taxon>Mycoplasmoidales</taxon>
        <taxon>Metamycoplasmataceae</taxon>
        <taxon>Mesomycoplasma</taxon>
    </lineage>
</organism>
<dbReference type="InterPro" id="IPR000630">
    <property type="entry name" value="Ribosomal_uS8"/>
</dbReference>
<dbReference type="NCBIfam" id="NF001109">
    <property type="entry name" value="PRK00136.1"/>
    <property type="match status" value="1"/>
</dbReference>